<dbReference type="SUPFAM" id="SSF141868">
    <property type="entry name" value="EAL domain-like"/>
    <property type="match status" value="1"/>
</dbReference>
<dbReference type="InterPro" id="IPR050706">
    <property type="entry name" value="Cyclic-di-GMP_PDE-like"/>
</dbReference>
<gene>
    <name evidence="2" type="ORF">PCE31107_02914</name>
</gene>
<dbReference type="SMART" id="SM00052">
    <property type="entry name" value="EAL"/>
    <property type="match status" value="1"/>
</dbReference>
<organism evidence="2 3">
    <name type="scientific">Pandoraea cepalis</name>
    <dbReference type="NCBI Taxonomy" id="2508294"/>
    <lineage>
        <taxon>Bacteria</taxon>
        <taxon>Pseudomonadati</taxon>
        <taxon>Pseudomonadota</taxon>
        <taxon>Betaproteobacteria</taxon>
        <taxon>Burkholderiales</taxon>
        <taxon>Burkholderiaceae</taxon>
        <taxon>Pandoraea</taxon>
    </lineage>
</organism>
<dbReference type="PROSITE" id="PS50883">
    <property type="entry name" value="EAL"/>
    <property type="match status" value="1"/>
</dbReference>
<evidence type="ECO:0000313" key="3">
    <source>
        <dbReference type="Proteomes" id="UP000396788"/>
    </source>
</evidence>
<reference evidence="2 3" key="1">
    <citation type="submission" date="2019-08" db="EMBL/GenBank/DDBJ databases">
        <authorList>
            <person name="Peeters C."/>
        </authorList>
    </citation>
    <scope>NUCLEOTIDE SEQUENCE [LARGE SCALE GENOMIC DNA]</scope>
    <source>
        <strain evidence="2 3">LMG 31107</strain>
    </source>
</reference>
<dbReference type="InterPro" id="IPR001633">
    <property type="entry name" value="EAL_dom"/>
</dbReference>
<dbReference type="GO" id="GO:0071111">
    <property type="term" value="F:cyclic-guanylate-specific phosphodiesterase activity"/>
    <property type="evidence" value="ECO:0007669"/>
    <property type="project" value="InterPro"/>
</dbReference>
<dbReference type="Gene3D" id="3.20.20.450">
    <property type="entry name" value="EAL domain"/>
    <property type="match status" value="1"/>
</dbReference>
<accession>A0A5E4VX27</accession>
<dbReference type="CDD" id="cd01948">
    <property type="entry name" value="EAL"/>
    <property type="match status" value="1"/>
</dbReference>
<evidence type="ECO:0000259" key="1">
    <source>
        <dbReference type="PROSITE" id="PS50883"/>
    </source>
</evidence>
<evidence type="ECO:0000313" key="2">
    <source>
        <dbReference type="EMBL" id="VVE16383.1"/>
    </source>
</evidence>
<protein>
    <submittedName>
        <fullName evidence="2">Putative signaling protein</fullName>
    </submittedName>
</protein>
<dbReference type="PANTHER" id="PTHR33121">
    <property type="entry name" value="CYCLIC DI-GMP PHOSPHODIESTERASE PDEF"/>
    <property type="match status" value="1"/>
</dbReference>
<dbReference type="RefSeq" id="WP_150609296.1">
    <property type="nucleotide sequence ID" value="NZ_CABPRY010000006.1"/>
</dbReference>
<name>A0A5E4VX27_9BURK</name>
<dbReference type="InterPro" id="IPR035919">
    <property type="entry name" value="EAL_sf"/>
</dbReference>
<dbReference type="PANTHER" id="PTHR33121:SF70">
    <property type="entry name" value="SIGNALING PROTEIN YKOW"/>
    <property type="match status" value="1"/>
</dbReference>
<proteinExistence type="predicted"/>
<dbReference type="AlphaFoldDB" id="A0A5E4VX27"/>
<dbReference type="EMBL" id="CABPRY010000006">
    <property type="protein sequence ID" value="VVE16383.1"/>
    <property type="molecule type" value="Genomic_DNA"/>
</dbReference>
<sequence length="339" mass="37530">MTPSLPVEQDIRSSTKLIETLLEYAILYAASSAEPRDGSCWEAISFARDYLREMAPSASGSDKQPPHIDSPWPELQHELLTGLYEGHFSVDYQPVCELASHAVVGVEALARWAHPKRGSISPVVFIPAAERAGSIHALGRWILLKGCEQMVAWDREGLSIPYLSVNVSPLQLNREAFLAYLDEALIISGLTPSRLVLEVTESLNLLHNSYAVEKTFRELRDRGVRIMIDDFGTGFSSLTYLQNLPFSAIKMDRQFVSKLPSSRTDLEIIKAISQLTRQLGMDLIAEGVETQDQKEALVKLGCNFIQGWLISPALPAAALKREFDEGRLATKKPLVAIAA</sequence>
<dbReference type="Proteomes" id="UP000396788">
    <property type="component" value="Unassembled WGS sequence"/>
</dbReference>
<dbReference type="Pfam" id="PF00563">
    <property type="entry name" value="EAL"/>
    <property type="match status" value="1"/>
</dbReference>
<feature type="domain" description="EAL" evidence="1">
    <location>
        <begin position="72"/>
        <end position="327"/>
    </location>
</feature>